<evidence type="ECO:0000256" key="4">
    <source>
        <dbReference type="ARBA" id="ARBA00040563"/>
    </source>
</evidence>
<organism evidence="7 8">
    <name type="scientific">Rhodofomes roseus</name>
    <dbReference type="NCBI Taxonomy" id="34475"/>
    <lineage>
        <taxon>Eukaryota</taxon>
        <taxon>Fungi</taxon>
        <taxon>Dikarya</taxon>
        <taxon>Basidiomycota</taxon>
        <taxon>Agaricomycotina</taxon>
        <taxon>Agaricomycetes</taxon>
        <taxon>Polyporales</taxon>
        <taxon>Rhodofomes</taxon>
    </lineage>
</organism>
<dbReference type="PANTHER" id="PTHR19854:SF1">
    <property type="entry name" value="GUANINE NUCLEOTIDE-BINDING PROTEIN SUBUNIT BETA-LIKE PROTEIN 1"/>
    <property type="match status" value="1"/>
</dbReference>
<name>A0A4Y9Y4C7_9APHY</name>
<dbReference type="SMART" id="SM00320">
    <property type="entry name" value="WD40"/>
    <property type="match status" value="5"/>
</dbReference>
<evidence type="ECO:0000256" key="1">
    <source>
        <dbReference type="ARBA" id="ARBA00022574"/>
    </source>
</evidence>
<feature type="region of interest" description="Disordered" evidence="6">
    <location>
        <begin position="354"/>
        <end position="382"/>
    </location>
</feature>
<keyword evidence="1 5" id="KW-0853">WD repeat</keyword>
<feature type="repeat" description="WD" evidence="5">
    <location>
        <begin position="14"/>
        <end position="55"/>
    </location>
</feature>
<comment type="caution">
    <text evidence="7">The sequence shown here is derived from an EMBL/GenBank/DDBJ whole genome shotgun (WGS) entry which is preliminary data.</text>
</comment>
<dbReference type="EMBL" id="SEKV01000435">
    <property type="protein sequence ID" value="TFY57344.1"/>
    <property type="molecule type" value="Genomic_DNA"/>
</dbReference>
<dbReference type="InterPro" id="IPR015943">
    <property type="entry name" value="WD40/YVTN_repeat-like_dom_sf"/>
</dbReference>
<dbReference type="Pfam" id="PF00400">
    <property type="entry name" value="WD40"/>
    <property type="match status" value="2"/>
</dbReference>
<gene>
    <name evidence="7" type="ORF">EVJ58_g7074</name>
</gene>
<sequence length="405" mass="44058">MASKPPPPSPAHLLRTHGAAIKALAFSDDNERLYSGDADGTVAVTNTRTLRPVAVWKAHTDGLLGIQEWDGQIVTHGRDNKLHVWQRVQEPAAALGNSAAPLGLQTPQLCYSMDVNALNYCRFSLLPLAGASCTKECHALIAVPNLVESSFADVWTLPSRKRMHAAIGKGGRPDVPSLDGRSTNSTGIIMSMHLYETTHPHTSGRTILRLLCGYENGAVTCWGYTRTDKETSIEGIGWDALWNVRLHVESVMAMAVSRDNSFALTISADHLIGRYDIKTIEEDNADADTACTAHRTKHPGNASIDIHHDGRVCAVGGWDGKIRLYSTKSLKSLGTLEYHRTSCQAVVFARPYPASGAEGSTNTDEADDEMDEGDKVERGRWLAAGGQDQRVSLWTLMDFGGSREK</sequence>
<dbReference type="STRING" id="34475.A0A4Y9Y4C7"/>
<accession>A0A4Y9Y4C7</accession>
<evidence type="ECO:0000256" key="3">
    <source>
        <dbReference type="ARBA" id="ARBA00037931"/>
    </source>
</evidence>
<evidence type="ECO:0000313" key="8">
    <source>
        <dbReference type="Proteomes" id="UP000298390"/>
    </source>
</evidence>
<dbReference type="InterPro" id="IPR036322">
    <property type="entry name" value="WD40_repeat_dom_sf"/>
</dbReference>
<dbReference type="InterPro" id="IPR001680">
    <property type="entry name" value="WD40_rpt"/>
</dbReference>
<evidence type="ECO:0000256" key="6">
    <source>
        <dbReference type="SAM" id="MobiDB-lite"/>
    </source>
</evidence>
<proteinExistence type="inferred from homology"/>
<comment type="similarity">
    <text evidence="3">Belongs to the WD repeat ASA1 family.</text>
</comment>
<dbReference type="SUPFAM" id="SSF50978">
    <property type="entry name" value="WD40 repeat-like"/>
    <property type="match status" value="1"/>
</dbReference>
<evidence type="ECO:0000256" key="5">
    <source>
        <dbReference type="PROSITE-ProRule" id="PRU00221"/>
    </source>
</evidence>
<dbReference type="AlphaFoldDB" id="A0A4Y9Y4C7"/>
<dbReference type="PROSITE" id="PS50082">
    <property type="entry name" value="WD_REPEATS_2"/>
    <property type="match status" value="1"/>
</dbReference>
<keyword evidence="2" id="KW-0677">Repeat</keyword>
<evidence type="ECO:0000256" key="2">
    <source>
        <dbReference type="ARBA" id="ARBA00022737"/>
    </source>
</evidence>
<dbReference type="Proteomes" id="UP000298390">
    <property type="component" value="Unassembled WGS sequence"/>
</dbReference>
<protein>
    <recommendedName>
        <fullName evidence="4">ASTRA-associated protein 1</fullName>
    </recommendedName>
</protein>
<dbReference type="Gene3D" id="2.130.10.10">
    <property type="entry name" value="YVTN repeat-like/Quinoprotein amine dehydrogenase"/>
    <property type="match status" value="2"/>
</dbReference>
<dbReference type="PANTHER" id="PTHR19854">
    <property type="entry name" value="TRANSDUCIN BETA-LIKE 3"/>
    <property type="match status" value="1"/>
</dbReference>
<evidence type="ECO:0000313" key="7">
    <source>
        <dbReference type="EMBL" id="TFY57344.1"/>
    </source>
</evidence>
<reference evidence="7 8" key="1">
    <citation type="submission" date="2019-01" db="EMBL/GenBank/DDBJ databases">
        <title>Genome sequencing of the rare red list fungi Fomitopsis rosea.</title>
        <authorList>
            <person name="Buettner E."/>
            <person name="Kellner H."/>
        </authorList>
    </citation>
    <scope>NUCLEOTIDE SEQUENCE [LARGE SCALE GENOMIC DNA]</scope>
    <source>
        <strain evidence="7 8">DSM 105464</strain>
    </source>
</reference>